<dbReference type="InterPro" id="IPR001789">
    <property type="entry name" value="Sig_transdc_resp-reg_receiver"/>
</dbReference>
<keyword evidence="2" id="KW-0805">Transcription regulation</keyword>
<keyword evidence="3" id="KW-0238">DNA-binding</keyword>
<evidence type="ECO:0000313" key="9">
    <source>
        <dbReference type="Proteomes" id="UP000612352"/>
    </source>
</evidence>
<feature type="modified residue" description="4-aspartylphosphate" evidence="5">
    <location>
        <position position="63"/>
    </location>
</feature>
<evidence type="ECO:0000259" key="6">
    <source>
        <dbReference type="PROSITE" id="PS50043"/>
    </source>
</evidence>
<dbReference type="InterPro" id="IPR016032">
    <property type="entry name" value="Sig_transdc_resp-reg_C-effctor"/>
</dbReference>
<gene>
    <name evidence="8" type="ORF">I8D64_11100</name>
</gene>
<evidence type="ECO:0000313" key="8">
    <source>
        <dbReference type="EMBL" id="MBK0331948.1"/>
    </source>
</evidence>
<dbReference type="CDD" id="cd06170">
    <property type="entry name" value="LuxR_C_like"/>
    <property type="match status" value="1"/>
</dbReference>
<dbReference type="PROSITE" id="PS50043">
    <property type="entry name" value="HTH_LUXR_2"/>
    <property type="match status" value="1"/>
</dbReference>
<dbReference type="InterPro" id="IPR039420">
    <property type="entry name" value="WalR-like"/>
</dbReference>
<dbReference type="SMART" id="SM00448">
    <property type="entry name" value="REC"/>
    <property type="match status" value="1"/>
</dbReference>
<evidence type="ECO:0000256" key="5">
    <source>
        <dbReference type="PROSITE-ProRule" id="PRU00169"/>
    </source>
</evidence>
<organism evidence="8 9">
    <name type="scientific">Brachybacterium halotolerans</name>
    <dbReference type="NCBI Taxonomy" id="2795215"/>
    <lineage>
        <taxon>Bacteria</taxon>
        <taxon>Bacillati</taxon>
        <taxon>Actinomycetota</taxon>
        <taxon>Actinomycetes</taxon>
        <taxon>Micrococcales</taxon>
        <taxon>Dermabacteraceae</taxon>
        <taxon>Brachybacterium</taxon>
    </lineage>
</organism>
<dbReference type="Proteomes" id="UP000612352">
    <property type="component" value="Unassembled WGS sequence"/>
</dbReference>
<dbReference type="RefSeq" id="WP_200502765.1">
    <property type="nucleotide sequence ID" value="NZ_JAEDAJ010000006.1"/>
</dbReference>
<evidence type="ECO:0000256" key="4">
    <source>
        <dbReference type="ARBA" id="ARBA00023163"/>
    </source>
</evidence>
<dbReference type="SMART" id="SM00421">
    <property type="entry name" value="HTH_LUXR"/>
    <property type="match status" value="1"/>
</dbReference>
<dbReference type="Pfam" id="PF00196">
    <property type="entry name" value="GerE"/>
    <property type="match status" value="1"/>
</dbReference>
<sequence>MNESPAGTGVKRIALVDDDSLVRAGLAMILGADPGIEVVGEGSDGNQAVTLVQKHRPDVLLMDVRMPGMDGIAATRAVCAQSEPPKIIMLTTFDMDEYVFEALEAGASGFLLKDTPPQDLIRAVHVVAQGDAMLAPTVTRRMLSHFSQSNPGTRSAEHDGLDQLTERETEVLGAVGAGLSNAQIGERLFMSEATVKAHVSKIFAKLDCSNRVQIAIIAHEAGLSDGLDAPD</sequence>
<keyword evidence="1 5" id="KW-0597">Phosphoprotein</keyword>
<keyword evidence="4" id="KW-0804">Transcription</keyword>
<evidence type="ECO:0000256" key="3">
    <source>
        <dbReference type="ARBA" id="ARBA00023125"/>
    </source>
</evidence>
<comment type="caution">
    <text evidence="8">The sequence shown here is derived from an EMBL/GenBank/DDBJ whole genome shotgun (WGS) entry which is preliminary data.</text>
</comment>
<keyword evidence="9" id="KW-1185">Reference proteome</keyword>
<dbReference type="Pfam" id="PF00072">
    <property type="entry name" value="Response_reg"/>
    <property type="match status" value="1"/>
</dbReference>
<dbReference type="PROSITE" id="PS50110">
    <property type="entry name" value="RESPONSE_REGULATORY"/>
    <property type="match status" value="1"/>
</dbReference>
<evidence type="ECO:0000256" key="1">
    <source>
        <dbReference type="ARBA" id="ARBA00022553"/>
    </source>
</evidence>
<dbReference type="PRINTS" id="PR00038">
    <property type="entry name" value="HTHLUXR"/>
</dbReference>
<dbReference type="PANTHER" id="PTHR43214:SF24">
    <property type="entry name" value="TRANSCRIPTIONAL REGULATORY PROTEIN NARL-RELATED"/>
    <property type="match status" value="1"/>
</dbReference>
<dbReference type="SUPFAM" id="SSF52172">
    <property type="entry name" value="CheY-like"/>
    <property type="match status" value="1"/>
</dbReference>
<proteinExistence type="predicted"/>
<dbReference type="InterPro" id="IPR000792">
    <property type="entry name" value="Tscrpt_reg_LuxR_C"/>
</dbReference>
<evidence type="ECO:0000259" key="7">
    <source>
        <dbReference type="PROSITE" id="PS50110"/>
    </source>
</evidence>
<protein>
    <submittedName>
        <fullName evidence="8">Response regulator transcription factor</fullName>
    </submittedName>
</protein>
<feature type="domain" description="HTH luxR-type" evidence="6">
    <location>
        <begin position="157"/>
        <end position="222"/>
    </location>
</feature>
<dbReference type="EMBL" id="JAEDAJ010000006">
    <property type="protein sequence ID" value="MBK0331948.1"/>
    <property type="molecule type" value="Genomic_DNA"/>
</dbReference>
<reference evidence="8 9" key="1">
    <citation type="submission" date="2020-12" db="EMBL/GenBank/DDBJ databases">
        <title>Brachybacterium sp. MASK1Z-5, whole genome shotgun sequence.</title>
        <authorList>
            <person name="Tuo L."/>
        </authorList>
    </citation>
    <scope>NUCLEOTIDE SEQUENCE [LARGE SCALE GENOMIC DNA]</scope>
    <source>
        <strain evidence="8 9">MASK1Z-5</strain>
    </source>
</reference>
<feature type="domain" description="Response regulatory" evidence="7">
    <location>
        <begin position="12"/>
        <end position="128"/>
    </location>
</feature>
<dbReference type="SUPFAM" id="SSF46894">
    <property type="entry name" value="C-terminal effector domain of the bipartite response regulators"/>
    <property type="match status" value="1"/>
</dbReference>
<evidence type="ECO:0000256" key="2">
    <source>
        <dbReference type="ARBA" id="ARBA00023015"/>
    </source>
</evidence>
<name>A0ABS1BBC7_9MICO</name>
<dbReference type="InterPro" id="IPR058245">
    <property type="entry name" value="NreC/VraR/RcsB-like_REC"/>
</dbReference>
<accession>A0ABS1BBC7</accession>
<dbReference type="CDD" id="cd17535">
    <property type="entry name" value="REC_NarL-like"/>
    <property type="match status" value="1"/>
</dbReference>
<dbReference type="InterPro" id="IPR011006">
    <property type="entry name" value="CheY-like_superfamily"/>
</dbReference>
<dbReference type="Gene3D" id="3.40.50.2300">
    <property type="match status" value="1"/>
</dbReference>
<dbReference type="PANTHER" id="PTHR43214">
    <property type="entry name" value="TWO-COMPONENT RESPONSE REGULATOR"/>
    <property type="match status" value="1"/>
</dbReference>